<dbReference type="SMART" id="SM00474">
    <property type="entry name" value="35EXOc"/>
    <property type="match status" value="1"/>
</dbReference>
<name>A0A816J3A9_BRANA</name>
<dbReference type="Pfam" id="PF01612">
    <property type="entry name" value="DNA_pol_A_exo1"/>
    <property type="match status" value="2"/>
</dbReference>
<dbReference type="GO" id="GO:0000175">
    <property type="term" value="F:3'-5'-RNA exonuclease activity"/>
    <property type="evidence" value="ECO:0007669"/>
    <property type="project" value="InterPro"/>
</dbReference>
<dbReference type="GO" id="GO:0003676">
    <property type="term" value="F:nucleic acid binding"/>
    <property type="evidence" value="ECO:0007669"/>
    <property type="project" value="InterPro"/>
</dbReference>
<feature type="region of interest" description="Disordered" evidence="1">
    <location>
        <begin position="692"/>
        <end position="746"/>
    </location>
</feature>
<dbReference type="Gene3D" id="3.30.420.10">
    <property type="entry name" value="Ribonuclease H-like superfamily/Ribonuclease H"/>
    <property type="match status" value="1"/>
</dbReference>
<organism evidence="3">
    <name type="scientific">Brassica napus</name>
    <name type="common">Rape</name>
    <dbReference type="NCBI Taxonomy" id="3708"/>
    <lineage>
        <taxon>Eukaryota</taxon>
        <taxon>Viridiplantae</taxon>
        <taxon>Streptophyta</taxon>
        <taxon>Embryophyta</taxon>
        <taxon>Tracheophyta</taxon>
        <taxon>Spermatophyta</taxon>
        <taxon>Magnoliopsida</taxon>
        <taxon>eudicotyledons</taxon>
        <taxon>Gunneridae</taxon>
        <taxon>Pentapetalae</taxon>
        <taxon>rosids</taxon>
        <taxon>malvids</taxon>
        <taxon>Brassicales</taxon>
        <taxon>Brassicaceae</taxon>
        <taxon>Brassiceae</taxon>
        <taxon>Brassica</taxon>
    </lineage>
</organism>
<gene>
    <name evidence="3" type="ORF">DARMORV10_C09P49940.1</name>
</gene>
<dbReference type="InterPro" id="IPR010997">
    <property type="entry name" value="HRDC-like_sf"/>
</dbReference>
<dbReference type="InterPro" id="IPR002562">
    <property type="entry name" value="3'-5'_exonuclease_dom"/>
</dbReference>
<dbReference type="InterPro" id="IPR045092">
    <property type="entry name" value="Rrp6-like"/>
</dbReference>
<dbReference type="PANTHER" id="PTHR12124">
    <property type="entry name" value="POLYMYOSITIS/SCLERODERMA AUTOANTIGEN-RELATED"/>
    <property type="match status" value="1"/>
</dbReference>
<dbReference type="Proteomes" id="UP001295469">
    <property type="component" value="Chromosome C09"/>
</dbReference>
<proteinExistence type="predicted"/>
<evidence type="ECO:0000313" key="3">
    <source>
        <dbReference type="EMBL" id="CAF1767424.1"/>
    </source>
</evidence>
<dbReference type="Pfam" id="PF00570">
    <property type="entry name" value="HRDC"/>
    <property type="match status" value="1"/>
</dbReference>
<dbReference type="InterPro" id="IPR002121">
    <property type="entry name" value="HRDC_dom"/>
</dbReference>
<feature type="domain" description="3'-5' exonuclease" evidence="2">
    <location>
        <begin position="81"/>
        <end position="275"/>
    </location>
</feature>
<evidence type="ECO:0000256" key="1">
    <source>
        <dbReference type="SAM" id="MobiDB-lite"/>
    </source>
</evidence>
<dbReference type="InterPro" id="IPR036397">
    <property type="entry name" value="RNaseH_sf"/>
</dbReference>
<accession>A0A816J3A9</accession>
<dbReference type="SUPFAM" id="SSF47819">
    <property type="entry name" value="HRDC-like"/>
    <property type="match status" value="1"/>
</dbReference>
<dbReference type="Gene3D" id="1.10.150.80">
    <property type="entry name" value="HRDC domain"/>
    <property type="match status" value="1"/>
</dbReference>
<dbReference type="GO" id="GO:0000166">
    <property type="term" value="F:nucleotide binding"/>
    <property type="evidence" value="ECO:0007669"/>
    <property type="project" value="InterPro"/>
</dbReference>
<feature type="compositionally biased region" description="Acidic residues" evidence="1">
    <location>
        <begin position="692"/>
        <end position="701"/>
    </location>
</feature>
<evidence type="ECO:0000259" key="2">
    <source>
        <dbReference type="SMART" id="SM00474"/>
    </source>
</evidence>
<dbReference type="PANTHER" id="PTHR12124:SF70">
    <property type="entry name" value="HRDC DOMAIN-CONTAINING PROTEIN"/>
    <property type="match status" value="1"/>
</dbReference>
<dbReference type="AlphaFoldDB" id="A0A816J3A9"/>
<dbReference type="InterPro" id="IPR044876">
    <property type="entry name" value="HRDC_dom_sf"/>
</dbReference>
<reference evidence="3" key="1">
    <citation type="submission" date="2021-01" db="EMBL/GenBank/DDBJ databases">
        <authorList>
            <consortium name="Genoscope - CEA"/>
            <person name="William W."/>
        </authorList>
    </citation>
    <scope>NUCLEOTIDE SEQUENCE</scope>
</reference>
<dbReference type="GO" id="GO:0000467">
    <property type="term" value="P:exonucleolytic trimming to generate mature 3'-end of 5.8S rRNA from tricistronic rRNA transcript (SSU-rRNA, 5.8S rRNA, LSU-rRNA)"/>
    <property type="evidence" value="ECO:0007669"/>
    <property type="project" value="InterPro"/>
</dbReference>
<dbReference type="InterPro" id="IPR012337">
    <property type="entry name" value="RNaseH-like_sf"/>
</dbReference>
<dbReference type="SUPFAM" id="SSF53098">
    <property type="entry name" value="Ribonuclease H-like"/>
    <property type="match status" value="1"/>
</dbReference>
<sequence length="776" mass="89101">MEPEKADNSLMNLSLCYERKPQFEFKCVLADNSFSPFEHLNVSSSTEKCHPFRKEIGALIDNPPEHSFWTSFTKEDTSKDCMWVDSSLQLRELANKLAEQNVFAVDTEQQNLRSYLGFTALMQISTREEDYLVDTVALHDEMALLRPIFSNPRICKVFHGAQNDIIWLQKDFHIYLVNIFDTYTACLLLEKSQKSLEGLLQTICNVDTDKTLRLSVFYCVCVFFSVVSSVLSMLNLSLQTRDWTERPLPPTMLRYARTDTQYLLWIADVLTAELKEVKKYDESIRRSNKVCLTLYAKGQEDFKLANREQYDCRELAWKLCIWRDLMARIHDESREFVLSNEVMLKFARKVPTTYDVFKSTDDADQRIGGKFDKVSAIFLCHYDVYFNQIMRDKSVALDTAFPLILQKCLGMNGTCNRLKFMENMLYRLQLKTETLGGPEKCQKIALEAGERYKKTMSSRCEVSQSSHQKMVEAKEYVNIRRAAAALLDRPTIPESRREEYMERGIMAEATFRARILEGVRKIGLMSSKEEKNETSVEKQIIDNLLKNSGEDGVKRFCEEWRQQFVNDLHPTNLPSAWGIYQKIHPQRADQASSELYTPVYVRRSKRAPVTHHMIINRLLPALPTPKGISRTTHFFDGKQVLTVPCENSQTKSPTQLLDGVELRSLRELCLLPLFVAGDKNTDGFVIPSLEIEQENANDDSQADTSSPKIKAEDNIHLGPHGGAPPSQLQDGNASSRKQSSGELQVSTSDAFRFNELTHRATVVEKNSPRYLQLFHM</sequence>
<protein>
    <submittedName>
        <fullName evidence="3">(rape) hypothetical protein</fullName>
    </submittedName>
</protein>
<dbReference type="EMBL" id="HG994373">
    <property type="protein sequence ID" value="CAF1767424.1"/>
    <property type="molecule type" value="Genomic_DNA"/>
</dbReference>
<feature type="compositionally biased region" description="Polar residues" evidence="1">
    <location>
        <begin position="726"/>
        <end position="746"/>
    </location>
</feature>